<dbReference type="AlphaFoldDB" id="B9JGM6"/>
<reference evidence="1 2" key="1">
    <citation type="journal article" date="2009" name="J. Bacteriol.">
        <title>Genome sequences of three Agrobacterium biovars help elucidate the evolution of multichromosome genomes in bacteria.</title>
        <authorList>
            <person name="Slater S.C."/>
            <person name="Goldman B.S."/>
            <person name="Goodner B."/>
            <person name="Setubal J.C."/>
            <person name="Farrand S.K."/>
            <person name="Nester E.W."/>
            <person name="Burr T.J."/>
            <person name="Banta L."/>
            <person name="Dickerman A.W."/>
            <person name="Paulsen I."/>
            <person name="Otten L."/>
            <person name="Suen G."/>
            <person name="Welch R."/>
            <person name="Almeida N.F."/>
            <person name="Arnold F."/>
            <person name="Burton O.T."/>
            <person name="Du Z."/>
            <person name="Ewing A."/>
            <person name="Godsy E."/>
            <person name="Heisel S."/>
            <person name="Houmiel K.L."/>
            <person name="Jhaveri J."/>
            <person name="Lu J."/>
            <person name="Miller N.M."/>
            <person name="Norton S."/>
            <person name="Chen Q."/>
            <person name="Phoolcharoen W."/>
            <person name="Ohlin V."/>
            <person name="Ondrusek D."/>
            <person name="Pride N."/>
            <person name="Stricklin S.L."/>
            <person name="Sun J."/>
            <person name="Wheeler C."/>
            <person name="Wilson L."/>
            <person name="Zhu H."/>
            <person name="Wood D.W."/>
        </authorList>
    </citation>
    <scope>NUCLEOTIDE SEQUENCE [LARGE SCALE GENOMIC DNA]</scope>
    <source>
        <strain evidence="2">K84 / ATCC BAA-868</strain>
    </source>
</reference>
<name>B9JGM6_RHIR8</name>
<gene>
    <name evidence="1" type="ordered locus">Arad_4982</name>
</gene>
<accession>B9JGM6</accession>
<dbReference type="EMBL" id="CP000628">
    <property type="protein sequence ID" value="ACM28539.1"/>
    <property type="molecule type" value="Genomic_DNA"/>
</dbReference>
<evidence type="ECO:0000313" key="1">
    <source>
        <dbReference type="EMBL" id="ACM28539.1"/>
    </source>
</evidence>
<dbReference type="RefSeq" id="WP_012650676.1">
    <property type="nucleotide sequence ID" value="NC_011985.1"/>
</dbReference>
<dbReference type="Proteomes" id="UP000001600">
    <property type="component" value="Chromosome 1"/>
</dbReference>
<dbReference type="eggNOG" id="ENOG5032TFB">
    <property type="taxonomic scope" value="Bacteria"/>
</dbReference>
<proteinExistence type="predicted"/>
<sequence>MRLIGSDIEAKYRSELIHSSHLLFSGRGNRRLLASINRAFSDMESAFVLDWVPEQGEDIFTVLVNDNKVAVFELARSSNELADACDVRTVEAYRRGLRKHRAIKLAVALDLLSNCYSRRRDLSSS</sequence>
<protein>
    <submittedName>
        <fullName evidence="1">Uncharacterized protein</fullName>
    </submittedName>
</protein>
<organism evidence="1 2">
    <name type="scientific">Rhizobium rhizogenes (strain K84 / ATCC BAA-868)</name>
    <name type="common">Agrobacterium radiobacter</name>
    <dbReference type="NCBI Taxonomy" id="311403"/>
    <lineage>
        <taxon>Bacteria</taxon>
        <taxon>Pseudomonadati</taxon>
        <taxon>Pseudomonadota</taxon>
        <taxon>Alphaproteobacteria</taxon>
        <taxon>Hyphomicrobiales</taxon>
        <taxon>Rhizobiaceae</taxon>
        <taxon>Rhizobium/Agrobacterium group</taxon>
        <taxon>Rhizobium</taxon>
    </lineage>
</organism>
<evidence type="ECO:0000313" key="2">
    <source>
        <dbReference type="Proteomes" id="UP000001600"/>
    </source>
</evidence>
<dbReference type="HOGENOM" id="CLU_163133_0_0_5"/>
<dbReference type="KEGG" id="ara:Arad_4982"/>